<feature type="non-terminal residue" evidence="1">
    <location>
        <position position="145"/>
    </location>
</feature>
<sequence>EWVHGSAKRRRPVPRDFFDAEAAEHQQPHVLERLLVGFRPHPISVPLLLFGQRVRRCGGEVEGKPAAVLGQQGRISLHFCGAECLYPGLPGRLVQLPSLLQAAEEGAGASPERKGPWLLLWLGHKGVVCRAHLCSSAEAWQRPIG</sequence>
<gene>
    <name evidence="1" type="ORF">PGLA1383_LOCUS55955</name>
</gene>
<keyword evidence="2" id="KW-1185">Reference proteome</keyword>
<feature type="non-terminal residue" evidence="1">
    <location>
        <position position="1"/>
    </location>
</feature>
<accession>A0A813HUT6</accession>
<protein>
    <submittedName>
        <fullName evidence="1">Uncharacterized protein</fullName>
    </submittedName>
</protein>
<evidence type="ECO:0000313" key="2">
    <source>
        <dbReference type="Proteomes" id="UP000654075"/>
    </source>
</evidence>
<reference evidence="1" key="1">
    <citation type="submission" date="2021-02" db="EMBL/GenBank/DDBJ databases">
        <authorList>
            <person name="Dougan E. K."/>
            <person name="Rhodes N."/>
            <person name="Thang M."/>
            <person name="Chan C."/>
        </authorList>
    </citation>
    <scope>NUCLEOTIDE SEQUENCE</scope>
</reference>
<comment type="caution">
    <text evidence="1">The sequence shown here is derived from an EMBL/GenBank/DDBJ whole genome shotgun (WGS) entry which is preliminary data.</text>
</comment>
<proteinExistence type="predicted"/>
<dbReference type="EMBL" id="CAJNNV010032867">
    <property type="protein sequence ID" value="CAE8641254.1"/>
    <property type="molecule type" value="Genomic_DNA"/>
</dbReference>
<name>A0A813HUT6_POLGL</name>
<dbReference type="Proteomes" id="UP000654075">
    <property type="component" value="Unassembled WGS sequence"/>
</dbReference>
<organism evidence="1 2">
    <name type="scientific">Polarella glacialis</name>
    <name type="common">Dinoflagellate</name>
    <dbReference type="NCBI Taxonomy" id="89957"/>
    <lineage>
        <taxon>Eukaryota</taxon>
        <taxon>Sar</taxon>
        <taxon>Alveolata</taxon>
        <taxon>Dinophyceae</taxon>
        <taxon>Suessiales</taxon>
        <taxon>Suessiaceae</taxon>
        <taxon>Polarella</taxon>
    </lineage>
</organism>
<dbReference type="AlphaFoldDB" id="A0A813HUT6"/>
<evidence type="ECO:0000313" key="1">
    <source>
        <dbReference type="EMBL" id="CAE8641254.1"/>
    </source>
</evidence>